<dbReference type="InterPro" id="IPR047296">
    <property type="entry name" value="GIY-YIG_UvrC_Cho"/>
</dbReference>
<dbReference type="Pfam" id="PF00929">
    <property type="entry name" value="RNase_T"/>
    <property type="match status" value="1"/>
</dbReference>
<dbReference type="NCBIfam" id="NF005905">
    <property type="entry name" value="PRK07883.1-3"/>
    <property type="match status" value="1"/>
</dbReference>
<dbReference type="InterPro" id="IPR012337">
    <property type="entry name" value="RNaseH-like_sf"/>
</dbReference>
<dbReference type="GO" id="GO:0009380">
    <property type="term" value="C:excinuclease repair complex"/>
    <property type="evidence" value="ECO:0007669"/>
    <property type="project" value="TreeGrafter"/>
</dbReference>
<keyword evidence="1" id="KW-0378">Hydrolase</keyword>
<proteinExistence type="predicted"/>
<feature type="region of interest" description="Disordered" evidence="2">
    <location>
        <begin position="584"/>
        <end position="635"/>
    </location>
</feature>
<dbReference type="AlphaFoldDB" id="A0A2I2KZY6"/>
<dbReference type="Gene3D" id="3.30.420.10">
    <property type="entry name" value="Ribonuclease H-like superfamily/Ribonuclease H"/>
    <property type="match status" value="1"/>
</dbReference>
<dbReference type="InterPro" id="IPR013520">
    <property type="entry name" value="Ribonucl_H"/>
</dbReference>
<dbReference type="SMART" id="SM00479">
    <property type="entry name" value="EXOIII"/>
    <property type="match status" value="1"/>
</dbReference>
<dbReference type="Gene3D" id="3.40.1440.10">
    <property type="entry name" value="GIY-YIG endonuclease"/>
    <property type="match status" value="1"/>
</dbReference>
<dbReference type="InterPro" id="IPR036397">
    <property type="entry name" value="RNaseH_sf"/>
</dbReference>
<protein>
    <recommendedName>
        <fullName evidence="3">GIY-YIG domain-containing protein</fullName>
    </recommendedName>
</protein>
<dbReference type="PANTHER" id="PTHR30562:SF1">
    <property type="entry name" value="UVRABC SYSTEM PROTEIN C"/>
    <property type="match status" value="1"/>
</dbReference>
<dbReference type="GO" id="GO:0006260">
    <property type="term" value="P:DNA replication"/>
    <property type="evidence" value="ECO:0007669"/>
    <property type="project" value="InterPro"/>
</dbReference>
<name>A0A2I2KZY6_9ACTN</name>
<keyword evidence="1" id="KW-0540">Nuclease</keyword>
<evidence type="ECO:0000259" key="3">
    <source>
        <dbReference type="PROSITE" id="PS50164"/>
    </source>
</evidence>
<dbReference type="CDD" id="cd10434">
    <property type="entry name" value="GIY-YIG_UvrC_Cho"/>
    <property type="match status" value="1"/>
</dbReference>
<dbReference type="InterPro" id="IPR006054">
    <property type="entry name" value="DnaQ"/>
</dbReference>
<dbReference type="InterPro" id="IPR000305">
    <property type="entry name" value="GIY-YIG_endonuc"/>
</dbReference>
<organism evidence="4 5">
    <name type="scientific">Frankia canadensis</name>
    <dbReference type="NCBI Taxonomy" id="1836972"/>
    <lineage>
        <taxon>Bacteria</taxon>
        <taxon>Bacillati</taxon>
        <taxon>Actinomycetota</taxon>
        <taxon>Actinomycetes</taxon>
        <taxon>Frankiales</taxon>
        <taxon>Frankiaceae</taxon>
        <taxon>Frankia</taxon>
    </lineage>
</organism>
<dbReference type="InterPro" id="IPR035901">
    <property type="entry name" value="GIY-YIG_endonuc_sf"/>
</dbReference>
<dbReference type="PANTHER" id="PTHR30562">
    <property type="entry name" value="UVRC/OXIDOREDUCTASE"/>
    <property type="match status" value="1"/>
</dbReference>
<reference evidence="4 5" key="1">
    <citation type="submission" date="2017-06" db="EMBL/GenBank/DDBJ databases">
        <authorList>
            <person name="Kim H.J."/>
            <person name="Triplett B.A."/>
        </authorList>
    </citation>
    <scope>NUCLEOTIDE SEQUENCE [LARGE SCALE GENOMIC DNA]</scope>
    <source>
        <strain evidence="4">FRACA_ARgP5</strain>
    </source>
</reference>
<dbReference type="GO" id="GO:0003677">
    <property type="term" value="F:DNA binding"/>
    <property type="evidence" value="ECO:0007669"/>
    <property type="project" value="InterPro"/>
</dbReference>
<keyword evidence="5" id="KW-1185">Reference proteome</keyword>
<accession>A0A2I2KZY6</accession>
<dbReference type="OrthoDB" id="9803913at2"/>
<dbReference type="Proteomes" id="UP000234331">
    <property type="component" value="Unassembled WGS sequence"/>
</dbReference>
<evidence type="ECO:0000313" key="5">
    <source>
        <dbReference type="Proteomes" id="UP000234331"/>
    </source>
</evidence>
<dbReference type="CDD" id="cd06127">
    <property type="entry name" value="DEDDh"/>
    <property type="match status" value="1"/>
</dbReference>
<evidence type="ECO:0000313" key="4">
    <source>
        <dbReference type="EMBL" id="SNQ51231.1"/>
    </source>
</evidence>
<dbReference type="GO" id="GO:0004527">
    <property type="term" value="F:exonuclease activity"/>
    <property type="evidence" value="ECO:0007669"/>
    <property type="project" value="UniProtKB-KW"/>
</dbReference>
<dbReference type="GO" id="GO:0003887">
    <property type="term" value="F:DNA-directed DNA polymerase activity"/>
    <property type="evidence" value="ECO:0007669"/>
    <property type="project" value="InterPro"/>
</dbReference>
<dbReference type="SUPFAM" id="SSF53098">
    <property type="entry name" value="Ribonuclease H-like"/>
    <property type="match status" value="1"/>
</dbReference>
<gene>
    <name evidence="4" type="ORF">FRACA_640026</name>
</gene>
<dbReference type="NCBIfam" id="TIGR00573">
    <property type="entry name" value="dnaq"/>
    <property type="match status" value="1"/>
</dbReference>
<dbReference type="EMBL" id="FZMO01000530">
    <property type="protein sequence ID" value="SNQ51231.1"/>
    <property type="molecule type" value="Genomic_DNA"/>
</dbReference>
<dbReference type="FunFam" id="3.30.420.10:FF:000045">
    <property type="entry name" value="3'-5' exonuclease DinG"/>
    <property type="match status" value="1"/>
</dbReference>
<evidence type="ECO:0000256" key="1">
    <source>
        <dbReference type="ARBA" id="ARBA00022839"/>
    </source>
</evidence>
<dbReference type="SMART" id="SM00465">
    <property type="entry name" value="GIYc"/>
    <property type="match status" value="1"/>
</dbReference>
<dbReference type="InterPro" id="IPR050066">
    <property type="entry name" value="UvrABC_protein_C"/>
</dbReference>
<dbReference type="PROSITE" id="PS50164">
    <property type="entry name" value="GIY_YIG"/>
    <property type="match status" value="1"/>
</dbReference>
<evidence type="ECO:0000256" key="2">
    <source>
        <dbReference type="SAM" id="MobiDB-lite"/>
    </source>
</evidence>
<sequence length="635" mass="67305">MSRAPVTETVGGRSYGVPVRPDPASPQARPRQASLDDLGRPLAEVTFVVVDLETTGTSAATSEITEIGAVRVRGGEILAEMSTLVRPSAGIPPMVSVITGITDAMVATAPAEAEVVPTFLEFARGAVLVAHNAPFDLGFLRAAVERCGYPQPAWEHLDTLRVARRVISRDEAPDCRLGTLARLFRSTTAPCHRALADAQATVDVLHGLFERLGNLGVRTLEEVHEYSSRVSSAQRRKRHLADGLPTGPGVYVFRGADGRALYVGTSRSVRSRVRTYFTASEPRTRMAEMVALAERVDAIGCAHALEAEVRELRLIAEHKPPYNRRSRFPERAVYVRLTDEPFPRLSRVRAARDDGTYLGPFGSVREADDAADALLAAVPLRQCTPRLSPRVRRPACALADLGRCGAPCDGREDVDAYARHVAAARAAITGDPAPVVAVATRRMDRLAAEERYEEAAVTRDRMIAFVRAAARGQRLAALTRVPELVAAAPTADAGWDLVVVRYGRLASAVTVARGIDPRPWVDAAVASAETVRPGPGPAPCASVEETERIGRWLAGSGVRLVRLDGTWSWPAAGATRAARSYAAPTTAATPATAATPTPSPTATASTTAGPAAAASTATAAGPARPPGWTGPAAVN</sequence>
<dbReference type="NCBIfam" id="NF005907">
    <property type="entry name" value="PRK07883.1-5"/>
    <property type="match status" value="1"/>
</dbReference>
<feature type="domain" description="GIY-YIG" evidence="3">
    <location>
        <begin position="246"/>
        <end position="324"/>
    </location>
</feature>
<dbReference type="SUPFAM" id="SSF82771">
    <property type="entry name" value="GIY-YIG endonuclease"/>
    <property type="match status" value="1"/>
</dbReference>
<keyword evidence="1" id="KW-0269">Exonuclease</keyword>
<feature type="region of interest" description="Disordered" evidence="2">
    <location>
        <begin position="1"/>
        <end position="35"/>
    </location>
</feature>
<dbReference type="GO" id="GO:0006289">
    <property type="term" value="P:nucleotide-excision repair"/>
    <property type="evidence" value="ECO:0007669"/>
    <property type="project" value="InterPro"/>
</dbReference>